<organism evidence="2 3">
    <name type="scientific">Nocardiopsis codii</name>
    <dbReference type="NCBI Taxonomy" id="3065942"/>
    <lineage>
        <taxon>Bacteria</taxon>
        <taxon>Bacillati</taxon>
        <taxon>Actinomycetota</taxon>
        <taxon>Actinomycetes</taxon>
        <taxon>Streptosporangiales</taxon>
        <taxon>Nocardiopsidaceae</taxon>
        <taxon>Nocardiopsis</taxon>
    </lineage>
</organism>
<feature type="domain" description="Helix-turn-helix" evidence="1">
    <location>
        <begin position="15"/>
        <end position="66"/>
    </location>
</feature>
<reference evidence="2 3" key="1">
    <citation type="submission" date="2023-08" db="EMBL/GenBank/DDBJ databases">
        <authorList>
            <person name="Girao M."/>
            <person name="Carvalho M.F."/>
        </authorList>
    </citation>
    <scope>NUCLEOTIDE SEQUENCE [LARGE SCALE GENOMIC DNA]</scope>
    <source>
        <strain evidence="2 3">CT-R113</strain>
    </source>
</reference>
<dbReference type="Pfam" id="PF12728">
    <property type="entry name" value="HTH_17"/>
    <property type="match status" value="1"/>
</dbReference>
<protein>
    <submittedName>
        <fullName evidence="2">Helix-turn-helix domain-containing protein</fullName>
    </submittedName>
</protein>
<evidence type="ECO:0000259" key="1">
    <source>
        <dbReference type="Pfam" id="PF12728"/>
    </source>
</evidence>
<dbReference type="SUPFAM" id="SSF46955">
    <property type="entry name" value="Putative DNA-binding domain"/>
    <property type="match status" value="1"/>
</dbReference>
<evidence type="ECO:0000313" key="2">
    <source>
        <dbReference type="EMBL" id="MEE2036129.1"/>
    </source>
</evidence>
<accession>A0ABU7K1R3</accession>
<name>A0ABU7K1R3_9ACTN</name>
<dbReference type="RefSeq" id="WP_330089936.1">
    <property type="nucleotide sequence ID" value="NZ_JAUZMY010000002.1"/>
</dbReference>
<dbReference type="InterPro" id="IPR009061">
    <property type="entry name" value="DNA-bd_dom_put_sf"/>
</dbReference>
<keyword evidence="3" id="KW-1185">Reference proteome</keyword>
<proteinExistence type="predicted"/>
<gene>
    <name evidence="2" type="ORF">Q8791_02695</name>
</gene>
<evidence type="ECO:0000313" key="3">
    <source>
        <dbReference type="Proteomes" id="UP001356095"/>
    </source>
</evidence>
<comment type="caution">
    <text evidence="2">The sequence shown here is derived from an EMBL/GenBank/DDBJ whole genome shotgun (WGS) entry which is preliminary data.</text>
</comment>
<dbReference type="EMBL" id="JAUZMY010000002">
    <property type="protein sequence ID" value="MEE2036129.1"/>
    <property type="molecule type" value="Genomic_DNA"/>
</dbReference>
<dbReference type="InterPro" id="IPR041657">
    <property type="entry name" value="HTH_17"/>
</dbReference>
<dbReference type="Proteomes" id="UP001356095">
    <property type="component" value="Unassembled WGS sequence"/>
</dbReference>
<sequence>MAKNSIPRPRTPDPLLTLPEVLAELKVPRSTFDDWRKKGLAPRHCKLPNGQLRIRQSDLDSWLSDRMDEVA</sequence>